<comment type="caution">
    <text evidence="2">The sequence shown here is derived from an EMBL/GenBank/DDBJ whole genome shotgun (WGS) entry which is preliminary data.</text>
</comment>
<name>A0AA40ZY70_9BACT</name>
<keyword evidence="3" id="KW-1185">Reference proteome</keyword>
<evidence type="ECO:0000313" key="2">
    <source>
        <dbReference type="EMBL" id="MBM6858875.1"/>
    </source>
</evidence>
<proteinExistence type="predicted"/>
<sequence>PDAIYLSVDGGKTWTRVSGEDGEKGDTGDTGPKGDSFFESVDTTNADYILFTLANNGSTFQVPRYTGIGLTFNPTSLSLLYDEKATIQCTAGGSAEFTTDNLFVVAPAGWKADIALTRAASTGFTLTVTAPADITSGVATGEILVMLDNKKGSTTIGRIPVACTQITLGNVSKGQLAKLIGSRTDLTSITVTSGTLNDADWNAIKQNEWALRTLDLAGATYYTSNLKYVKMLYIDPVPLTTAKLPQGVKVLGIDAFVNCNNLTSIELPASLTKIGLAAFYSCSKLASITCRAAVPPEMSTSVLLDVTSLTEIQVPAESVEAYKQAYAWSAYADKIVAIPEP</sequence>
<dbReference type="InterPro" id="IPR026906">
    <property type="entry name" value="LRR_5"/>
</dbReference>
<dbReference type="Proteomes" id="UP000698924">
    <property type="component" value="Unassembled WGS sequence"/>
</dbReference>
<dbReference type="InterPro" id="IPR032675">
    <property type="entry name" value="LRR_dom_sf"/>
</dbReference>
<dbReference type="Pfam" id="PF13306">
    <property type="entry name" value="LRR_5"/>
    <property type="match status" value="1"/>
</dbReference>
<dbReference type="EMBL" id="JACJMO010000055">
    <property type="protein sequence ID" value="MBM6858875.1"/>
    <property type="molecule type" value="Genomic_DNA"/>
</dbReference>
<dbReference type="AlphaFoldDB" id="A0AA40ZY70"/>
<evidence type="ECO:0000256" key="1">
    <source>
        <dbReference type="SAM" id="MobiDB-lite"/>
    </source>
</evidence>
<reference evidence="2 3" key="1">
    <citation type="journal article" date="2021" name="Sci. Rep.">
        <title>The distribution of antibiotic resistance genes in chicken gut microbiota commensals.</title>
        <authorList>
            <person name="Juricova H."/>
            <person name="Matiasovicova J."/>
            <person name="Kubasova T."/>
            <person name="Cejkova D."/>
            <person name="Rychlik I."/>
        </authorList>
    </citation>
    <scope>NUCLEOTIDE SEQUENCE [LARGE SCALE GENOMIC DNA]</scope>
    <source>
        <strain evidence="2 3">An421</strain>
    </source>
</reference>
<feature type="non-terminal residue" evidence="2">
    <location>
        <position position="1"/>
    </location>
</feature>
<dbReference type="SUPFAM" id="SSF52058">
    <property type="entry name" value="L domain-like"/>
    <property type="match status" value="1"/>
</dbReference>
<evidence type="ECO:0000313" key="3">
    <source>
        <dbReference type="Proteomes" id="UP000698924"/>
    </source>
</evidence>
<feature type="region of interest" description="Disordered" evidence="1">
    <location>
        <begin position="15"/>
        <end position="34"/>
    </location>
</feature>
<organism evidence="2 3">
    <name type="scientific">Caecibacteroides pullorum</name>
    <dbReference type="NCBI Taxonomy" id="2725562"/>
    <lineage>
        <taxon>Bacteria</taxon>
        <taxon>Pseudomonadati</taxon>
        <taxon>Bacteroidota</taxon>
        <taxon>Bacteroidia</taxon>
        <taxon>Bacteroidales</taxon>
        <taxon>Bacteroidaceae</taxon>
        <taxon>Caecibacteroides</taxon>
    </lineage>
</organism>
<dbReference type="RefSeq" id="WP_204973451.1">
    <property type="nucleotide sequence ID" value="NZ_JAAZTS010000053.1"/>
</dbReference>
<feature type="compositionally biased region" description="Basic and acidic residues" evidence="1">
    <location>
        <begin position="18"/>
        <end position="27"/>
    </location>
</feature>
<gene>
    <name evidence="2" type="ORF">H6D15_14975</name>
</gene>
<protein>
    <submittedName>
        <fullName evidence="2">Leucine-rich repeat protein</fullName>
    </submittedName>
</protein>
<accession>A0AA40ZY70</accession>
<dbReference type="Gene3D" id="3.80.10.10">
    <property type="entry name" value="Ribonuclease Inhibitor"/>
    <property type="match status" value="1"/>
</dbReference>